<sequence>MHARTRQPAAIHHRSQVDRHHLVEHGFRPFAAVAADARAIDQDIDGFDGCEEGFQRPRYEHIDFMVFDPRHCRRLGRAETAAQDTGAKRGKALGAGSTYARCAAGNDDRSSGKEIRRKRHGNSLLSTGKVGAMENVRLRLQGRGRAVEDETTPLKDKGLIGKIEGKVGELLDQKNADAAGRSDLQRFGQPLDDTRRQAKRELVDDHEARLGNKSLRHRHHLLLATGQVRCRLTAAFGKFGEYFVGALKPPPAGVG</sequence>
<accession>N6V4D3</accession>
<dbReference type="AlphaFoldDB" id="N6V4D3"/>
<comment type="caution">
    <text evidence="1">The sequence shown here is derived from an EMBL/GenBank/DDBJ whole genome shotgun (WGS) entry which is preliminary data.</text>
</comment>
<protein>
    <submittedName>
        <fullName evidence="1">Uncharacterized protein</fullName>
    </submittedName>
</protein>
<dbReference type="EMBL" id="AQHN01000013">
    <property type="protein sequence ID" value="ENN88740.1"/>
    <property type="molecule type" value="Genomic_DNA"/>
</dbReference>
<reference evidence="1 2" key="1">
    <citation type="journal article" date="2012" name="BMC Genomics">
        <title>Genomic basis of broad host range and environmental adaptability of Rhizobium tropici CIAT 899 and Rhizobium sp. PRF 81 which are used in inoculants for common bean (Phaseolus vulgaris L.).</title>
        <authorList>
            <person name="Ormeno-Orrillo E."/>
            <person name="Menna P."/>
            <person name="Almeida L.G."/>
            <person name="Ollero F.J."/>
            <person name="Nicolas M.F."/>
            <person name="Pains Rodrigues E."/>
            <person name="Shigueyoshi Nakatani A."/>
            <person name="Silva Batista J.S."/>
            <person name="Oliveira Chueire L.M."/>
            <person name="Souza R.C."/>
            <person name="Ribeiro Vasconcelos A.T."/>
            <person name="Megias M."/>
            <person name="Hungria M."/>
            <person name="Martinez-Romero E."/>
        </authorList>
    </citation>
    <scope>NUCLEOTIDE SEQUENCE [LARGE SCALE GENOMIC DNA]</scope>
    <source>
        <strain evidence="1 2">PRF 81</strain>
    </source>
</reference>
<evidence type="ECO:0000313" key="2">
    <source>
        <dbReference type="Proteomes" id="UP000012429"/>
    </source>
</evidence>
<organism evidence="1 2">
    <name type="scientific">Rhizobium freirei PRF 81</name>
    <dbReference type="NCBI Taxonomy" id="363754"/>
    <lineage>
        <taxon>Bacteria</taxon>
        <taxon>Pseudomonadati</taxon>
        <taxon>Pseudomonadota</taxon>
        <taxon>Alphaproteobacteria</taxon>
        <taxon>Hyphomicrobiales</taxon>
        <taxon>Rhizobiaceae</taxon>
        <taxon>Rhizobium/Agrobacterium group</taxon>
        <taxon>Rhizobium</taxon>
    </lineage>
</organism>
<name>N6V4D3_9HYPH</name>
<evidence type="ECO:0000313" key="1">
    <source>
        <dbReference type="EMBL" id="ENN88740.1"/>
    </source>
</evidence>
<dbReference type="Proteomes" id="UP000012429">
    <property type="component" value="Unassembled WGS sequence"/>
</dbReference>
<gene>
    <name evidence="1" type="ORF">RHSP_43374</name>
</gene>
<keyword evidence="2" id="KW-1185">Reference proteome</keyword>
<proteinExistence type="predicted"/>